<dbReference type="InterPro" id="IPR009038">
    <property type="entry name" value="GOLD_dom"/>
</dbReference>
<dbReference type="SMART" id="SM01190">
    <property type="entry name" value="EMP24_GP25L"/>
    <property type="match status" value="1"/>
</dbReference>
<dbReference type="RefSeq" id="XP_030378047.1">
    <property type="nucleotide sequence ID" value="XM_030522187.1"/>
</dbReference>
<keyword evidence="3" id="KW-0217">Developmental protein</keyword>
<dbReference type="GO" id="GO:0016020">
    <property type="term" value="C:membrane"/>
    <property type="evidence" value="ECO:0007669"/>
    <property type="project" value="UniProtKB-SubCell"/>
</dbReference>
<dbReference type="PROSITE" id="PS50866">
    <property type="entry name" value="GOLD"/>
    <property type="match status" value="1"/>
</dbReference>
<dbReference type="GO" id="GO:0012505">
    <property type="term" value="C:endomembrane system"/>
    <property type="evidence" value="ECO:0007669"/>
    <property type="project" value="UniProtKB-SubCell"/>
</dbReference>
<evidence type="ECO:0000259" key="12">
    <source>
        <dbReference type="PROSITE" id="PS50866"/>
    </source>
</evidence>
<dbReference type="PANTHER" id="PTHR22811">
    <property type="entry name" value="TRANSMEMBRANE EMP24 DOMAIN-CONTAINING PROTEIN"/>
    <property type="match status" value="1"/>
</dbReference>
<keyword evidence="6 10" id="KW-1133">Transmembrane helix</keyword>
<comment type="similarity">
    <text evidence="2 9">Belongs to the EMP24/GP25L family.</text>
</comment>
<evidence type="ECO:0000313" key="14">
    <source>
        <dbReference type="RefSeq" id="XP_030378047.1"/>
    </source>
</evidence>
<keyword evidence="4 9" id="KW-0812">Transmembrane</keyword>
<accession>A0A6J2TT01</accession>
<feature type="domain" description="GOLD" evidence="12">
    <location>
        <begin position="41"/>
        <end position="125"/>
    </location>
</feature>
<dbReference type="Proteomes" id="UP000504634">
    <property type="component" value="Unplaced"/>
</dbReference>
<evidence type="ECO:0000256" key="4">
    <source>
        <dbReference type="ARBA" id="ARBA00022692"/>
    </source>
</evidence>
<feature type="transmembrane region" description="Helical" evidence="10">
    <location>
        <begin position="204"/>
        <end position="225"/>
    </location>
</feature>
<evidence type="ECO:0000256" key="7">
    <source>
        <dbReference type="ARBA" id="ARBA00023136"/>
    </source>
</evidence>
<keyword evidence="5 11" id="KW-0732">Signal</keyword>
<proteinExistence type="inferred from homology"/>
<evidence type="ECO:0000256" key="9">
    <source>
        <dbReference type="RuleBase" id="RU003827"/>
    </source>
</evidence>
<evidence type="ECO:0000256" key="10">
    <source>
        <dbReference type="SAM" id="Phobius"/>
    </source>
</evidence>
<feature type="signal peptide" evidence="11">
    <location>
        <begin position="1"/>
        <end position="27"/>
    </location>
</feature>
<organism evidence="13 14">
    <name type="scientific">Drosophila lebanonensis</name>
    <name type="common">Fruit fly</name>
    <name type="synonym">Scaptodrosophila lebanonensis</name>
    <dbReference type="NCBI Taxonomy" id="7225"/>
    <lineage>
        <taxon>Eukaryota</taxon>
        <taxon>Metazoa</taxon>
        <taxon>Ecdysozoa</taxon>
        <taxon>Arthropoda</taxon>
        <taxon>Hexapoda</taxon>
        <taxon>Insecta</taxon>
        <taxon>Pterygota</taxon>
        <taxon>Neoptera</taxon>
        <taxon>Endopterygota</taxon>
        <taxon>Diptera</taxon>
        <taxon>Brachycera</taxon>
        <taxon>Muscomorpha</taxon>
        <taxon>Ephydroidea</taxon>
        <taxon>Drosophilidae</taxon>
        <taxon>Scaptodrosophila</taxon>
    </lineage>
</organism>
<dbReference type="SUPFAM" id="SSF101576">
    <property type="entry name" value="Supernatant protein factor (SPF), C-terminal domain"/>
    <property type="match status" value="1"/>
</dbReference>
<evidence type="ECO:0000256" key="11">
    <source>
        <dbReference type="SAM" id="SignalP"/>
    </source>
</evidence>
<dbReference type="Pfam" id="PF01105">
    <property type="entry name" value="EMP24_GP25L"/>
    <property type="match status" value="1"/>
</dbReference>
<evidence type="ECO:0000256" key="8">
    <source>
        <dbReference type="ARBA" id="ARBA00037847"/>
    </source>
</evidence>
<keyword evidence="13" id="KW-1185">Reference proteome</keyword>
<feature type="chain" id="PRO_5026975976" evidence="11">
    <location>
        <begin position="28"/>
        <end position="240"/>
    </location>
</feature>
<dbReference type="GeneID" id="115626738"/>
<name>A0A6J2TT01_DROLE</name>
<dbReference type="InterPro" id="IPR036598">
    <property type="entry name" value="GOLD_dom_sf"/>
</dbReference>
<evidence type="ECO:0000256" key="2">
    <source>
        <dbReference type="ARBA" id="ARBA00007104"/>
    </source>
</evidence>
<dbReference type="AlphaFoldDB" id="A0A6J2TT01"/>
<evidence type="ECO:0000313" key="13">
    <source>
        <dbReference type="Proteomes" id="UP000504634"/>
    </source>
</evidence>
<evidence type="ECO:0000256" key="1">
    <source>
        <dbReference type="ARBA" id="ARBA00004479"/>
    </source>
</evidence>
<evidence type="ECO:0000256" key="3">
    <source>
        <dbReference type="ARBA" id="ARBA00022473"/>
    </source>
</evidence>
<keyword evidence="7 10" id="KW-0472">Membrane</keyword>
<sequence length="240" mass="27805">MHLQTLKCLVWMGLWIVLCAAPGAVHGYEKEMTVYVDAGKKECLYQSVKLGETIDFEYQVIDGGHGDLDISFALLDPIGLVIVSDYKKSENIHRHEVQKEGDYRFCFDNGFSVFNRKTVFFELIVEREGEQHHGDSQWNGVDDLAGLTPEEYYDMKVQDIMDFIGRMRMQLTKARQLQDVLRSHEARDRNLAEANFQKVNNWSMLQISAMIGVGLIQVFMVRSIFETNGRMYMFWRKLGI</sequence>
<gene>
    <name evidence="14" type="primary">LOC115626738</name>
</gene>
<protein>
    <submittedName>
        <fullName evidence="14">Transmembrane emp24 domain-containing protein 5</fullName>
    </submittedName>
</protein>
<dbReference type="OrthoDB" id="5976732at2759"/>
<dbReference type="CTD" id="32435"/>
<evidence type="ECO:0000256" key="5">
    <source>
        <dbReference type="ARBA" id="ARBA00022729"/>
    </source>
</evidence>
<reference evidence="14" key="1">
    <citation type="submission" date="2025-08" db="UniProtKB">
        <authorList>
            <consortium name="RefSeq"/>
        </authorList>
    </citation>
    <scope>IDENTIFICATION</scope>
    <source>
        <strain evidence="14">11010-0011.00</strain>
        <tissue evidence="14">Whole body</tissue>
    </source>
</reference>
<dbReference type="Gene3D" id="2.60.120.680">
    <property type="entry name" value="GOLD domain"/>
    <property type="match status" value="1"/>
</dbReference>
<dbReference type="InterPro" id="IPR015720">
    <property type="entry name" value="Emp24-like"/>
</dbReference>
<evidence type="ECO:0000256" key="6">
    <source>
        <dbReference type="ARBA" id="ARBA00022989"/>
    </source>
</evidence>
<comment type="subcellular location">
    <subcellularLocation>
        <location evidence="8">Endomembrane system</location>
        <topology evidence="8">Single-pass membrane protein</topology>
    </subcellularLocation>
    <subcellularLocation>
        <location evidence="1 9">Membrane</location>
        <topology evidence="1 9">Single-pass type I membrane protein</topology>
    </subcellularLocation>
</comment>
<dbReference type="FunFam" id="2.60.120.680:FF:000012">
    <property type="entry name" value="Opossum, isoform A"/>
    <property type="match status" value="1"/>
</dbReference>